<feature type="domain" description="N-acetyltransferase" evidence="2">
    <location>
        <begin position="23"/>
        <end position="119"/>
    </location>
</feature>
<dbReference type="PANTHER" id="PTHR31435">
    <property type="entry name" value="PROTEIN NATD1"/>
    <property type="match status" value="1"/>
</dbReference>
<dbReference type="InterPro" id="IPR045057">
    <property type="entry name" value="Gcn5-rel_NAT"/>
</dbReference>
<dbReference type="Proteomes" id="UP000325113">
    <property type="component" value="Unassembled WGS sequence"/>
</dbReference>
<protein>
    <recommendedName>
        <fullName evidence="2">N-acetyltransferase domain-containing protein</fullName>
    </recommendedName>
</protein>
<accession>A0A5A8CFH2</accession>
<dbReference type="Proteomes" id="UP000324907">
    <property type="component" value="Unassembled WGS sequence"/>
</dbReference>
<dbReference type="CDD" id="cd04301">
    <property type="entry name" value="NAT_SF"/>
    <property type="match status" value="1"/>
</dbReference>
<dbReference type="EMBL" id="VLTL01000033">
    <property type="protein sequence ID" value="KAA0167544.1"/>
    <property type="molecule type" value="Genomic_DNA"/>
</dbReference>
<reference evidence="5 6" key="1">
    <citation type="submission" date="2019-07" db="EMBL/GenBank/DDBJ databases">
        <title>Genomes of Cafeteria roenbergensis.</title>
        <authorList>
            <person name="Fischer M.G."/>
            <person name="Hackl T."/>
            <person name="Roman M."/>
        </authorList>
    </citation>
    <scope>NUCLEOTIDE SEQUENCE [LARGE SCALE GENOMIC DNA]</scope>
    <source>
        <strain evidence="3 6">Cflag</strain>
        <strain evidence="4 5">RCC970-E3</strain>
    </source>
</reference>
<dbReference type="SUPFAM" id="SSF55729">
    <property type="entry name" value="Acyl-CoA N-acyltransferases (Nat)"/>
    <property type="match status" value="1"/>
</dbReference>
<dbReference type="Pfam" id="PF14542">
    <property type="entry name" value="Acetyltransf_CG"/>
    <property type="match status" value="1"/>
</dbReference>
<dbReference type="Gene3D" id="3.40.630.30">
    <property type="match status" value="1"/>
</dbReference>
<dbReference type="PANTHER" id="PTHR31435:SF9">
    <property type="entry name" value="PROTEIN NATD1"/>
    <property type="match status" value="1"/>
</dbReference>
<proteinExistence type="predicted"/>
<name>A0A5A8CFH2_CAFRO</name>
<sequence>MASSQGGDVELTAPAIAGVTGVIHDEAASQFVIRDSAAGTPAAFVGYSVAAGVCGGCKGGTIDLFHTFSDPAFRGKGLAGHVVEQALRFCRDRGLRAVPTCSYVAHFVKKHPEWADVVQSAAVRPTSGAASAAAGEARAAAADSTAAAAAPDADGPHSPELSEAAREAAHSAHIFALGYNQYAQRVYARGAAATESTPAMAALKPDADPVLASRMASLCARRAAELDEAGGEAPDGPGSRSADSLRLEASHVLTLLAASHPDMDWTGSSTGEVVDDLERRGFLLGFRDAVAAGREAAARAAAEGADDGGDGDDSGPEAASSDAVGERHPAPKRSRRDA</sequence>
<dbReference type="InterPro" id="IPR016181">
    <property type="entry name" value="Acyl_CoA_acyltransferase"/>
</dbReference>
<feature type="region of interest" description="Disordered" evidence="1">
    <location>
        <begin position="295"/>
        <end position="338"/>
    </location>
</feature>
<feature type="compositionally biased region" description="Acidic residues" evidence="1">
    <location>
        <begin position="304"/>
        <end position="315"/>
    </location>
</feature>
<evidence type="ECO:0000256" key="1">
    <source>
        <dbReference type="SAM" id="MobiDB-lite"/>
    </source>
</evidence>
<evidence type="ECO:0000313" key="3">
    <source>
        <dbReference type="EMBL" id="KAA0151479.1"/>
    </source>
</evidence>
<organism evidence="3 6">
    <name type="scientific">Cafeteria roenbergensis</name>
    <name type="common">Marine flagellate</name>
    <dbReference type="NCBI Taxonomy" id="33653"/>
    <lineage>
        <taxon>Eukaryota</taxon>
        <taxon>Sar</taxon>
        <taxon>Stramenopiles</taxon>
        <taxon>Bigyra</taxon>
        <taxon>Opalozoa</taxon>
        <taxon>Bicosoecida</taxon>
        <taxon>Cafeteriaceae</taxon>
        <taxon>Cafeteria</taxon>
    </lineage>
</organism>
<evidence type="ECO:0000313" key="4">
    <source>
        <dbReference type="EMBL" id="KAA0167544.1"/>
    </source>
</evidence>
<feature type="region of interest" description="Disordered" evidence="1">
    <location>
        <begin position="143"/>
        <end position="165"/>
    </location>
</feature>
<dbReference type="EMBL" id="VLTM01000114">
    <property type="protein sequence ID" value="KAA0151479.1"/>
    <property type="molecule type" value="Genomic_DNA"/>
</dbReference>
<evidence type="ECO:0000313" key="6">
    <source>
        <dbReference type="Proteomes" id="UP000325113"/>
    </source>
</evidence>
<feature type="compositionally biased region" description="Low complexity" evidence="1">
    <location>
        <begin position="143"/>
        <end position="153"/>
    </location>
</feature>
<evidence type="ECO:0000259" key="2">
    <source>
        <dbReference type="PROSITE" id="PS51729"/>
    </source>
</evidence>
<dbReference type="PROSITE" id="PS51729">
    <property type="entry name" value="GNAT_YJDJ"/>
    <property type="match status" value="1"/>
</dbReference>
<dbReference type="InterPro" id="IPR031165">
    <property type="entry name" value="GNAT_YJDJ"/>
</dbReference>
<gene>
    <name evidence="4" type="ORF">FNF28_02758</name>
    <name evidence="3" type="ORF">FNF31_06823</name>
</gene>
<evidence type="ECO:0000313" key="5">
    <source>
        <dbReference type="Proteomes" id="UP000324907"/>
    </source>
</evidence>
<dbReference type="AlphaFoldDB" id="A0A5A8CFH2"/>
<comment type="caution">
    <text evidence="3">The sequence shown here is derived from an EMBL/GenBank/DDBJ whole genome shotgun (WGS) entry which is preliminary data.</text>
</comment>